<feature type="compositionally biased region" description="Polar residues" evidence="1">
    <location>
        <begin position="170"/>
        <end position="191"/>
    </location>
</feature>
<dbReference type="Gramene" id="PRQ54232">
    <property type="protein sequence ID" value="PRQ54232"/>
    <property type="gene ID" value="RchiOBHm_Chr2g0175231"/>
</dbReference>
<organism evidence="2 3">
    <name type="scientific">Rosa chinensis</name>
    <name type="common">China rose</name>
    <dbReference type="NCBI Taxonomy" id="74649"/>
    <lineage>
        <taxon>Eukaryota</taxon>
        <taxon>Viridiplantae</taxon>
        <taxon>Streptophyta</taxon>
        <taxon>Embryophyta</taxon>
        <taxon>Tracheophyta</taxon>
        <taxon>Spermatophyta</taxon>
        <taxon>Magnoliopsida</taxon>
        <taxon>eudicotyledons</taxon>
        <taxon>Gunneridae</taxon>
        <taxon>Pentapetalae</taxon>
        <taxon>rosids</taxon>
        <taxon>fabids</taxon>
        <taxon>Rosales</taxon>
        <taxon>Rosaceae</taxon>
        <taxon>Rosoideae</taxon>
        <taxon>Rosoideae incertae sedis</taxon>
        <taxon>Rosa</taxon>
    </lineage>
</organism>
<sequence>MGTCASAHRESGSAMKLGMSFGSKPDKLSSILPSPVKEKPSTNGGRPINDEWSPARPTATAFRDYGSKDEAFFDSKPWLDSDCEDDFYSVNGDFTPSRGNTPVHQNFSRVNKTPFENRSPVSIPAPSPMQKKKKLADLFRESFRDGDDVDDATDHSGDQTMTNGKMEVKPTTQDLPPKSLNGTPNVSGSERTANEYVTEDRPIKSTQCCLPTFVSFRSSSQRGKMSPTIAVVDKA</sequence>
<dbReference type="InterPro" id="IPR038947">
    <property type="entry name" value="At3g27210-like"/>
</dbReference>
<dbReference type="AlphaFoldDB" id="A0A2P6S6D8"/>
<dbReference type="STRING" id="74649.A0A2P6S6D8"/>
<proteinExistence type="predicted"/>
<feature type="compositionally biased region" description="Basic and acidic residues" evidence="1">
    <location>
        <begin position="135"/>
        <end position="157"/>
    </location>
</feature>
<evidence type="ECO:0000313" key="3">
    <source>
        <dbReference type="Proteomes" id="UP000238479"/>
    </source>
</evidence>
<keyword evidence="3" id="KW-1185">Reference proteome</keyword>
<accession>A0A2P6S6D8</accession>
<gene>
    <name evidence="2" type="ORF">RchiOBHm_Chr2g0175231</name>
</gene>
<feature type="region of interest" description="Disordered" evidence="1">
    <location>
        <begin position="1"/>
        <end position="63"/>
    </location>
</feature>
<evidence type="ECO:0000313" key="2">
    <source>
        <dbReference type="EMBL" id="PRQ54232.1"/>
    </source>
</evidence>
<dbReference type="PANTHER" id="PTHR34280">
    <property type="entry name" value="OS01G0920100 PROTEIN"/>
    <property type="match status" value="1"/>
</dbReference>
<protein>
    <submittedName>
        <fullName evidence="2">Uncharacterized protein</fullName>
    </submittedName>
</protein>
<evidence type="ECO:0000256" key="1">
    <source>
        <dbReference type="SAM" id="MobiDB-lite"/>
    </source>
</evidence>
<dbReference type="EMBL" id="PDCK01000040">
    <property type="protein sequence ID" value="PRQ54232.1"/>
    <property type="molecule type" value="Genomic_DNA"/>
</dbReference>
<dbReference type="Proteomes" id="UP000238479">
    <property type="component" value="Chromosome 2"/>
</dbReference>
<comment type="caution">
    <text evidence="2">The sequence shown here is derived from an EMBL/GenBank/DDBJ whole genome shotgun (WGS) entry which is preliminary data.</text>
</comment>
<reference evidence="2 3" key="1">
    <citation type="journal article" date="2018" name="Nat. Genet.">
        <title>The Rosa genome provides new insights in the design of modern roses.</title>
        <authorList>
            <person name="Bendahmane M."/>
        </authorList>
    </citation>
    <scope>NUCLEOTIDE SEQUENCE [LARGE SCALE GENOMIC DNA]</scope>
    <source>
        <strain evidence="3">cv. Old Blush</strain>
    </source>
</reference>
<name>A0A2P6S6D8_ROSCH</name>
<feature type="region of interest" description="Disordered" evidence="1">
    <location>
        <begin position="112"/>
        <end position="201"/>
    </location>
</feature>
<dbReference type="OMA" id="ARFEDRM"/>
<dbReference type="PANTHER" id="PTHR34280:SF2">
    <property type="entry name" value="OS01G0920100 PROTEIN"/>
    <property type="match status" value="1"/>
</dbReference>